<dbReference type="InterPro" id="IPR035919">
    <property type="entry name" value="EAL_sf"/>
</dbReference>
<dbReference type="CDD" id="cd01948">
    <property type="entry name" value="EAL"/>
    <property type="match status" value="1"/>
</dbReference>
<dbReference type="RefSeq" id="WP_204066384.1">
    <property type="nucleotide sequence ID" value="NZ_BOOJ01000040.1"/>
</dbReference>
<sequence>MNATVCAARTTLARLTGHPRLWVASLALGGVLAAASPGLGLLSPLLDTCARALLQGLCAVSVIVGIDRYGLADLRPWRLIRAAAVTSWVAIALVRGLGEVWLRLPAAADLYQVAIVTGYVLLLAGLVLLGLQAGGSPWAGMLDGGIISIGVAMPLWVFLIDPALDHRGNAATGFAFLLIIPLIDLFIMGIVMRMTLDSAGMACLALLSASTFALFAADSLHLFDTVMGRTAGPLSTIGWLAFSALVGAAALHPSMAAVRNIHTPVVSSRTRITIFLVLALLSPLISGLGRVLVHADTARDPVDDVVFTVLTVLLAVLLVLRLSTIARIAERQSAQLRTALHRQQALQHSLTHRAYHDPLTGLANRSLLRKRLQDAVTAHATEPGTPPPALLLLNLDGFKDINDTYGHALGDELLTVAARRLGALTAEGRILARLGGDEFALLLPAATVEQAHAAAQQMLDLVRSPYRLSERELHVTASIGVLAGQPVAEPSDALRDSDLALNTAKSGGKNRIVVFDHELRAARLRHTEIITGLRRALERNEFTLAYQPIVDVTTGKLSKVEALLRWRPSAGRPVSPAVFIPLAEESGLIVDIGRWVLEHACADAAGWYERYGLTVTVNVSGRQLRETTFSDTVLAALTRHGLPRHALTLEITESMLLATGATETARIVGVLSDLRELGIRIALDDFGTGYSSLAYLRTLPVDILKIDRSFITPLTGTDHDEQAHAFTQSIVELAARLRLSAIAEGVESAQQAQALRQMGCRLVQGYLFSPPVEAAHIDALLEHGPDWQPRAA</sequence>
<dbReference type="Proteomes" id="UP000619788">
    <property type="component" value="Unassembled WGS sequence"/>
</dbReference>
<proteinExistence type="predicted"/>
<dbReference type="SMART" id="SM00052">
    <property type="entry name" value="EAL"/>
    <property type="match status" value="1"/>
</dbReference>
<dbReference type="InterPro" id="IPR029787">
    <property type="entry name" value="Nucleotide_cyclase"/>
</dbReference>
<evidence type="ECO:0000256" key="1">
    <source>
        <dbReference type="SAM" id="Phobius"/>
    </source>
</evidence>
<feature type="transmembrane region" description="Helical" evidence="1">
    <location>
        <begin position="237"/>
        <end position="258"/>
    </location>
</feature>
<protein>
    <recommendedName>
        <fullName evidence="6">Diguanylate cyclase (GGDEF) domain-containing protein</fullName>
    </recommendedName>
</protein>
<accession>A0A8J3WNU0</accession>
<comment type="caution">
    <text evidence="4">The sequence shown here is derived from an EMBL/GenBank/DDBJ whole genome shotgun (WGS) entry which is preliminary data.</text>
</comment>
<evidence type="ECO:0000259" key="3">
    <source>
        <dbReference type="PROSITE" id="PS50887"/>
    </source>
</evidence>
<feature type="transmembrane region" description="Helical" evidence="1">
    <location>
        <begin position="199"/>
        <end position="217"/>
    </location>
</feature>
<keyword evidence="1" id="KW-0812">Transmembrane</keyword>
<dbReference type="SUPFAM" id="SSF141868">
    <property type="entry name" value="EAL domain-like"/>
    <property type="match status" value="1"/>
</dbReference>
<dbReference type="NCBIfam" id="TIGR00254">
    <property type="entry name" value="GGDEF"/>
    <property type="match status" value="1"/>
</dbReference>
<feature type="domain" description="EAL" evidence="2">
    <location>
        <begin position="526"/>
        <end position="785"/>
    </location>
</feature>
<feature type="transmembrane region" description="Helical" evidence="1">
    <location>
        <begin position="171"/>
        <end position="192"/>
    </location>
</feature>
<evidence type="ECO:0000313" key="5">
    <source>
        <dbReference type="Proteomes" id="UP000619788"/>
    </source>
</evidence>
<name>A0A8J3WNU0_9ACTN</name>
<gene>
    <name evidence="4" type="ORF">Psi01_48760</name>
</gene>
<evidence type="ECO:0000313" key="4">
    <source>
        <dbReference type="EMBL" id="GIH94246.1"/>
    </source>
</evidence>
<dbReference type="PROSITE" id="PS50887">
    <property type="entry name" value="GGDEF"/>
    <property type="match status" value="1"/>
</dbReference>
<dbReference type="Pfam" id="PF00563">
    <property type="entry name" value="EAL"/>
    <property type="match status" value="1"/>
</dbReference>
<dbReference type="EMBL" id="BOOJ01000040">
    <property type="protein sequence ID" value="GIH94246.1"/>
    <property type="molecule type" value="Genomic_DNA"/>
</dbReference>
<feature type="transmembrane region" description="Helical" evidence="1">
    <location>
        <begin position="270"/>
        <end position="293"/>
    </location>
</feature>
<feature type="transmembrane region" description="Helical" evidence="1">
    <location>
        <begin position="110"/>
        <end position="131"/>
    </location>
</feature>
<keyword evidence="5" id="KW-1185">Reference proteome</keyword>
<evidence type="ECO:0000259" key="2">
    <source>
        <dbReference type="PROSITE" id="PS50883"/>
    </source>
</evidence>
<keyword evidence="1" id="KW-1133">Transmembrane helix</keyword>
<feature type="domain" description="GGDEF" evidence="3">
    <location>
        <begin position="386"/>
        <end position="517"/>
    </location>
</feature>
<feature type="transmembrane region" description="Helical" evidence="1">
    <location>
        <begin position="138"/>
        <end position="159"/>
    </location>
</feature>
<feature type="transmembrane region" description="Helical" evidence="1">
    <location>
        <begin position="52"/>
        <end position="72"/>
    </location>
</feature>
<dbReference type="SMART" id="SM00267">
    <property type="entry name" value="GGDEF"/>
    <property type="match status" value="1"/>
</dbReference>
<dbReference type="InterPro" id="IPR000160">
    <property type="entry name" value="GGDEF_dom"/>
</dbReference>
<reference evidence="4 5" key="1">
    <citation type="submission" date="2021-01" db="EMBL/GenBank/DDBJ databases">
        <title>Whole genome shotgun sequence of Planobispora siamensis NBRC 107568.</title>
        <authorList>
            <person name="Komaki H."/>
            <person name="Tamura T."/>
        </authorList>
    </citation>
    <scope>NUCLEOTIDE SEQUENCE [LARGE SCALE GENOMIC DNA]</scope>
    <source>
        <strain evidence="4 5">NBRC 107568</strain>
    </source>
</reference>
<feature type="transmembrane region" description="Helical" evidence="1">
    <location>
        <begin position="305"/>
        <end position="323"/>
    </location>
</feature>
<dbReference type="Gene3D" id="3.30.70.270">
    <property type="match status" value="1"/>
</dbReference>
<dbReference type="Pfam" id="PF00990">
    <property type="entry name" value="GGDEF"/>
    <property type="match status" value="1"/>
</dbReference>
<keyword evidence="1" id="KW-0472">Membrane</keyword>
<dbReference type="InterPro" id="IPR001633">
    <property type="entry name" value="EAL_dom"/>
</dbReference>
<organism evidence="4 5">
    <name type="scientific">Planobispora siamensis</name>
    <dbReference type="NCBI Taxonomy" id="936338"/>
    <lineage>
        <taxon>Bacteria</taxon>
        <taxon>Bacillati</taxon>
        <taxon>Actinomycetota</taxon>
        <taxon>Actinomycetes</taxon>
        <taxon>Streptosporangiales</taxon>
        <taxon>Streptosporangiaceae</taxon>
        <taxon>Planobispora</taxon>
    </lineage>
</organism>
<dbReference type="SUPFAM" id="SSF55073">
    <property type="entry name" value="Nucleotide cyclase"/>
    <property type="match status" value="1"/>
</dbReference>
<evidence type="ECO:0008006" key="6">
    <source>
        <dbReference type="Google" id="ProtNLM"/>
    </source>
</evidence>
<dbReference type="AlphaFoldDB" id="A0A8J3WNU0"/>
<feature type="transmembrane region" description="Helical" evidence="1">
    <location>
        <begin position="21"/>
        <end position="46"/>
    </location>
</feature>
<dbReference type="PANTHER" id="PTHR44757:SF2">
    <property type="entry name" value="BIOFILM ARCHITECTURE MAINTENANCE PROTEIN MBAA"/>
    <property type="match status" value="1"/>
</dbReference>
<dbReference type="PROSITE" id="PS50883">
    <property type="entry name" value="EAL"/>
    <property type="match status" value="1"/>
</dbReference>
<dbReference type="InterPro" id="IPR052155">
    <property type="entry name" value="Biofilm_reg_signaling"/>
</dbReference>
<dbReference type="CDD" id="cd01949">
    <property type="entry name" value="GGDEF"/>
    <property type="match status" value="1"/>
</dbReference>
<dbReference type="Gene3D" id="3.20.20.450">
    <property type="entry name" value="EAL domain"/>
    <property type="match status" value="1"/>
</dbReference>
<feature type="transmembrane region" description="Helical" evidence="1">
    <location>
        <begin position="79"/>
        <end position="98"/>
    </location>
</feature>
<dbReference type="PANTHER" id="PTHR44757">
    <property type="entry name" value="DIGUANYLATE CYCLASE DGCP"/>
    <property type="match status" value="1"/>
</dbReference>
<dbReference type="InterPro" id="IPR043128">
    <property type="entry name" value="Rev_trsase/Diguanyl_cyclase"/>
</dbReference>